<dbReference type="InterPro" id="IPR012902">
    <property type="entry name" value="N_methyl_site"/>
</dbReference>
<protein>
    <submittedName>
        <fullName evidence="2">Type II secretion system GspH family protein</fullName>
    </submittedName>
</protein>
<feature type="transmembrane region" description="Helical" evidence="1">
    <location>
        <begin position="12"/>
        <end position="40"/>
    </location>
</feature>
<dbReference type="NCBIfam" id="TIGR02532">
    <property type="entry name" value="IV_pilin_GFxxxE"/>
    <property type="match status" value="1"/>
</dbReference>
<keyword evidence="1" id="KW-0472">Membrane</keyword>
<keyword evidence="1" id="KW-1133">Transmembrane helix</keyword>
<evidence type="ECO:0000313" key="3">
    <source>
        <dbReference type="Proteomes" id="UP001203212"/>
    </source>
</evidence>
<name>A0ABT0L4L3_9GAMM</name>
<keyword evidence="1" id="KW-0812">Transmembrane</keyword>
<dbReference type="EMBL" id="JAKILK010000013">
    <property type="protein sequence ID" value="MCL1118691.1"/>
    <property type="molecule type" value="Genomic_DNA"/>
</dbReference>
<gene>
    <name evidence="2" type="ORF">L2689_15785</name>
</gene>
<dbReference type="Proteomes" id="UP001203212">
    <property type="component" value="Unassembled WGS sequence"/>
</dbReference>
<dbReference type="PROSITE" id="PS00409">
    <property type="entry name" value="PROKAR_NTER_METHYL"/>
    <property type="match status" value="1"/>
</dbReference>
<keyword evidence="3" id="KW-1185">Reference proteome</keyword>
<sequence length="279" mass="30052">MRMITQSKGAKLGGFTLVEMVTVILILGIIVVGVSSFVIFGTRIFVESSAVDQVLSQSRFGVERMTRDIRSALPNSARLITASDGSYQCIEFVPIAASTSYVSAPIAPAAAGNTVSAIATNQTIVAGQWAMIYPLTATEIYNPTGSIAKRFLIANVTTIGNQVDLTLAASVRFTEDSPLKRLFLVAEPISYCVEKQTNGTSDLTRYANYGYRADQPTPSIMANGVIMAQNIINNLLVEPAIVLTPSSLITNAIVHVEPRFSVNGESFKYQHQVQVINVP</sequence>
<organism evidence="2 3">
    <name type="scientific">Shewanella aestuarii</name>
    <dbReference type="NCBI Taxonomy" id="1028752"/>
    <lineage>
        <taxon>Bacteria</taxon>
        <taxon>Pseudomonadati</taxon>
        <taxon>Pseudomonadota</taxon>
        <taxon>Gammaproteobacteria</taxon>
        <taxon>Alteromonadales</taxon>
        <taxon>Shewanellaceae</taxon>
        <taxon>Shewanella</taxon>
    </lineage>
</organism>
<accession>A0ABT0L4L3</accession>
<evidence type="ECO:0000256" key="1">
    <source>
        <dbReference type="SAM" id="Phobius"/>
    </source>
</evidence>
<proteinExistence type="predicted"/>
<dbReference type="RefSeq" id="WP_188842520.1">
    <property type="nucleotide sequence ID" value="NZ_BMOT01000009.1"/>
</dbReference>
<evidence type="ECO:0000313" key="2">
    <source>
        <dbReference type="EMBL" id="MCL1118691.1"/>
    </source>
</evidence>
<reference evidence="2 3" key="1">
    <citation type="submission" date="2022-01" db="EMBL/GenBank/DDBJ databases">
        <title>Whole genome-based taxonomy of the Shewanellaceae.</title>
        <authorList>
            <person name="Martin-Rodriguez A.J."/>
        </authorList>
    </citation>
    <scope>NUCLEOTIDE SEQUENCE [LARGE SCALE GENOMIC DNA]</scope>
    <source>
        <strain evidence="2 3">JCM 17801</strain>
    </source>
</reference>
<comment type="caution">
    <text evidence="2">The sequence shown here is derived from an EMBL/GenBank/DDBJ whole genome shotgun (WGS) entry which is preliminary data.</text>
</comment>